<dbReference type="Proteomes" id="UP001233999">
    <property type="component" value="Unassembled WGS sequence"/>
</dbReference>
<name>A0AAD8E7B3_DIPPU</name>
<dbReference type="EMBL" id="JASPKZ010008505">
    <property type="protein sequence ID" value="KAJ9579327.1"/>
    <property type="molecule type" value="Genomic_DNA"/>
</dbReference>
<feature type="non-terminal residue" evidence="1">
    <location>
        <position position="1"/>
    </location>
</feature>
<reference evidence="1" key="2">
    <citation type="submission" date="2023-05" db="EMBL/GenBank/DDBJ databases">
        <authorList>
            <person name="Fouks B."/>
        </authorList>
    </citation>
    <scope>NUCLEOTIDE SEQUENCE</scope>
    <source>
        <strain evidence="1">Stay&amp;Tobe</strain>
        <tissue evidence="1">Testes</tissue>
    </source>
</reference>
<feature type="non-terminal residue" evidence="1">
    <location>
        <position position="68"/>
    </location>
</feature>
<keyword evidence="2" id="KW-1185">Reference proteome</keyword>
<reference evidence="1" key="1">
    <citation type="journal article" date="2023" name="IScience">
        <title>Live-bearing cockroach genome reveals convergent evolutionary mechanisms linked to viviparity in insects and beyond.</title>
        <authorList>
            <person name="Fouks B."/>
            <person name="Harrison M.C."/>
            <person name="Mikhailova A.A."/>
            <person name="Marchal E."/>
            <person name="English S."/>
            <person name="Carruthers M."/>
            <person name="Jennings E.C."/>
            <person name="Chiamaka E.L."/>
            <person name="Frigard R.A."/>
            <person name="Pippel M."/>
            <person name="Attardo G.M."/>
            <person name="Benoit J.B."/>
            <person name="Bornberg-Bauer E."/>
            <person name="Tobe S.S."/>
        </authorList>
    </citation>
    <scope>NUCLEOTIDE SEQUENCE</scope>
    <source>
        <strain evidence="1">Stay&amp;Tobe</strain>
    </source>
</reference>
<organism evidence="1 2">
    <name type="scientific">Diploptera punctata</name>
    <name type="common">Pacific beetle cockroach</name>
    <dbReference type="NCBI Taxonomy" id="6984"/>
    <lineage>
        <taxon>Eukaryota</taxon>
        <taxon>Metazoa</taxon>
        <taxon>Ecdysozoa</taxon>
        <taxon>Arthropoda</taxon>
        <taxon>Hexapoda</taxon>
        <taxon>Insecta</taxon>
        <taxon>Pterygota</taxon>
        <taxon>Neoptera</taxon>
        <taxon>Polyneoptera</taxon>
        <taxon>Dictyoptera</taxon>
        <taxon>Blattodea</taxon>
        <taxon>Blaberoidea</taxon>
        <taxon>Blaberidae</taxon>
        <taxon>Diplopterinae</taxon>
        <taxon>Diploptera</taxon>
    </lineage>
</organism>
<proteinExistence type="predicted"/>
<dbReference type="AlphaFoldDB" id="A0AAD8E7B3"/>
<sequence>IKPGSLEWKVEIENLNAVPPGIITTVNHSGSLHWIPPHCGLHRNETDMTGCKSPHAISMVTVEIERYY</sequence>
<gene>
    <name evidence="1" type="ORF">L9F63_024563</name>
</gene>
<protein>
    <submittedName>
        <fullName evidence="1">Uncharacterized protein</fullName>
    </submittedName>
</protein>
<evidence type="ECO:0000313" key="2">
    <source>
        <dbReference type="Proteomes" id="UP001233999"/>
    </source>
</evidence>
<evidence type="ECO:0000313" key="1">
    <source>
        <dbReference type="EMBL" id="KAJ9579327.1"/>
    </source>
</evidence>
<accession>A0AAD8E7B3</accession>
<comment type="caution">
    <text evidence="1">The sequence shown here is derived from an EMBL/GenBank/DDBJ whole genome shotgun (WGS) entry which is preliminary data.</text>
</comment>